<evidence type="ECO:0000256" key="5">
    <source>
        <dbReference type="ARBA" id="ARBA00022692"/>
    </source>
</evidence>
<evidence type="ECO:0000313" key="11">
    <source>
        <dbReference type="Proteomes" id="UP001315967"/>
    </source>
</evidence>
<feature type="transmembrane region" description="Helical" evidence="8">
    <location>
        <begin position="12"/>
        <end position="32"/>
    </location>
</feature>
<evidence type="ECO:0000256" key="8">
    <source>
        <dbReference type="SAM" id="Phobius"/>
    </source>
</evidence>
<dbReference type="InterPro" id="IPR036259">
    <property type="entry name" value="MFS_trans_sf"/>
</dbReference>
<evidence type="ECO:0000256" key="7">
    <source>
        <dbReference type="ARBA" id="ARBA00023136"/>
    </source>
</evidence>
<evidence type="ECO:0000256" key="1">
    <source>
        <dbReference type="ARBA" id="ARBA00004429"/>
    </source>
</evidence>
<feature type="transmembrane region" description="Helical" evidence="8">
    <location>
        <begin position="70"/>
        <end position="91"/>
    </location>
</feature>
<dbReference type="RefSeq" id="WP_313794191.1">
    <property type="nucleotide sequence ID" value="NZ_CP102453.1"/>
</dbReference>
<feature type="transmembrane region" description="Helical" evidence="8">
    <location>
        <begin position="256"/>
        <end position="272"/>
    </location>
</feature>
<keyword evidence="7 8" id="KW-0472">Membrane</keyword>
<dbReference type="PANTHER" id="PTHR23522">
    <property type="entry name" value="BLL5896 PROTEIN"/>
    <property type="match status" value="1"/>
</dbReference>
<dbReference type="EMBL" id="CP102453">
    <property type="protein sequence ID" value="UUX34690.1"/>
    <property type="molecule type" value="Genomic_DNA"/>
</dbReference>
<dbReference type="SUPFAM" id="SSF103473">
    <property type="entry name" value="MFS general substrate transporter"/>
    <property type="match status" value="1"/>
</dbReference>
<name>A0ABY5P7X9_9LACT</name>
<evidence type="ECO:0000259" key="9">
    <source>
        <dbReference type="Pfam" id="PF12832"/>
    </source>
</evidence>
<keyword evidence="3" id="KW-1003">Cell membrane</keyword>
<dbReference type="Pfam" id="PF12832">
    <property type="entry name" value="MFS_1_like"/>
    <property type="match status" value="1"/>
</dbReference>
<keyword evidence="5 8" id="KW-0812">Transmembrane</keyword>
<feature type="transmembrane region" description="Helical" evidence="8">
    <location>
        <begin position="284"/>
        <end position="310"/>
    </location>
</feature>
<keyword evidence="4" id="KW-0997">Cell inner membrane</keyword>
<sequence length="396" mass="43527">MNKENINYAGLTGSFDIVVGSVSAYSSVFLMAQGLDEFAIGILTSTANLLASFLQPWLGDKVDKSIKLNLWHVNILIIIPSLLLLVGILLASRWVALVAFFYTLVLTLQVTLSPFLSAIGVYIMNNGVKINYGVSRGVQSSAFAMTSTTLGILVSRMGTQTIIYFAIFGYLLYLVMLFILYQNVLKSLFADHSQAVKLNPVDVALKPTQTPFFNKYPHFKYIIFGSFCFFIGHNFINLFMIQIIENVGGTTENMGIAVGLSAIAEVPMMLLFTRINQRVSINKLMMTAAIFFSIKTIFTLLASSVVGIYMAQVMQPFAFGIYIVGSVYYTNSQMDATDKVKGQSLVTTAHTLGGVVGSSVGGWLINHFSVEYGLIFCIIMSLLGVAAYYIGLFNHR</sequence>
<organism evidence="10 11">
    <name type="scientific">Fundicoccus culcitae</name>
    <dbReference type="NCBI Taxonomy" id="2969821"/>
    <lineage>
        <taxon>Bacteria</taxon>
        <taxon>Bacillati</taxon>
        <taxon>Bacillota</taxon>
        <taxon>Bacilli</taxon>
        <taxon>Lactobacillales</taxon>
        <taxon>Aerococcaceae</taxon>
        <taxon>Fundicoccus</taxon>
    </lineage>
</organism>
<evidence type="ECO:0000256" key="3">
    <source>
        <dbReference type="ARBA" id="ARBA00022475"/>
    </source>
</evidence>
<dbReference type="PANTHER" id="PTHR23522:SF10">
    <property type="entry name" value="3-PHENYLPROPIONIC ACID TRANSPORTER-RELATED"/>
    <property type="match status" value="1"/>
</dbReference>
<feature type="domain" description="Major facilitator superfamily associated" evidence="9">
    <location>
        <begin position="18"/>
        <end position="371"/>
    </location>
</feature>
<gene>
    <name evidence="10" type="ORF">NRE15_03290</name>
</gene>
<dbReference type="Gene3D" id="1.20.1250.20">
    <property type="entry name" value="MFS general substrate transporter like domains"/>
    <property type="match status" value="2"/>
</dbReference>
<feature type="transmembrane region" description="Helical" evidence="8">
    <location>
        <begin position="97"/>
        <end position="125"/>
    </location>
</feature>
<keyword evidence="11" id="KW-1185">Reference proteome</keyword>
<feature type="transmembrane region" description="Helical" evidence="8">
    <location>
        <begin position="316"/>
        <end position="332"/>
    </location>
</feature>
<comment type="subcellular location">
    <subcellularLocation>
        <location evidence="1">Cell inner membrane</location>
        <topology evidence="1">Multi-pass membrane protein</topology>
    </subcellularLocation>
</comment>
<protein>
    <submittedName>
        <fullName evidence="10">MFS transporter</fullName>
    </submittedName>
</protein>
<feature type="transmembrane region" description="Helical" evidence="8">
    <location>
        <begin position="344"/>
        <end position="366"/>
    </location>
</feature>
<evidence type="ECO:0000313" key="10">
    <source>
        <dbReference type="EMBL" id="UUX34690.1"/>
    </source>
</evidence>
<dbReference type="Proteomes" id="UP001315967">
    <property type="component" value="Chromosome"/>
</dbReference>
<accession>A0ABY5P7X9</accession>
<feature type="transmembrane region" description="Helical" evidence="8">
    <location>
        <begin position="221"/>
        <end position="244"/>
    </location>
</feature>
<feature type="transmembrane region" description="Helical" evidence="8">
    <location>
        <begin position="161"/>
        <end position="181"/>
    </location>
</feature>
<feature type="transmembrane region" description="Helical" evidence="8">
    <location>
        <begin position="372"/>
        <end position="393"/>
    </location>
</feature>
<feature type="transmembrane region" description="Helical" evidence="8">
    <location>
        <begin position="137"/>
        <end position="155"/>
    </location>
</feature>
<evidence type="ECO:0000256" key="6">
    <source>
        <dbReference type="ARBA" id="ARBA00022989"/>
    </source>
</evidence>
<keyword evidence="2" id="KW-0813">Transport</keyword>
<evidence type="ECO:0000256" key="4">
    <source>
        <dbReference type="ARBA" id="ARBA00022519"/>
    </source>
</evidence>
<keyword evidence="6 8" id="KW-1133">Transmembrane helix</keyword>
<reference evidence="10 11" key="1">
    <citation type="submission" date="2022-08" db="EMBL/GenBank/DDBJ databases">
        <title>Aerococcaceae sp. nov isolated from spoiled eye mask.</title>
        <authorList>
            <person name="Zhou G."/>
            <person name="Xie X.-B."/>
            <person name="Shi Q.-S."/>
            <person name="Wang Y.-S."/>
            <person name="Wen X."/>
            <person name="Peng H."/>
            <person name="Yang X.-J."/>
            <person name="Tao H.-B."/>
            <person name="Huang X.-M."/>
        </authorList>
    </citation>
    <scope>NUCLEOTIDE SEQUENCE [LARGE SCALE GENOMIC DNA]</scope>
    <source>
        <strain evidence="11">DM20194951</strain>
    </source>
</reference>
<feature type="transmembrane region" description="Helical" evidence="8">
    <location>
        <begin position="38"/>
        <end position="58"/>
    </location>
</feature>
<evidence type="ECO:0000256" key="2">
    <source>
        <dbReference type="ARBA" id="ARBA00022448"/>
    </source>
</evidence>
<proteinExistence type="predicted"/>
<dbReference type="InterPro" id="IPR024989">
    <property type="entry name" value="MFS_assoc_dom"/>
</dbReference>